<dbReference type="Proteomes" id="UP001139365">
    <property type="component" value="Unassembled WGS sequence"/>
</dbReference>
<feature type="region of interest" description="Disordered" evidence="1">
    <location>
        <begin position="21"/>
        <end position="45"/>
    </location>
</feature>
<comment type="caution">
    <text evidence="3">The sequence shown here is derived from an EMBL/GenBank/DDBJ whole genome shotgun (WGS) entry which is preliminary data.</text>
</comment>
<protein>
    <recommendedName>
        <fullName evidence="5">Lipoprotein</fullName>
    </recommendedName>
</protein>
<name>A0AAE3FGH2_9BACT</name>
<evidence type="ECO:0000256" key="1">
    <source>
        <dbReference type="SAM" id="MobiDB-lite"/>
    </source>
</evidence>
<feature type="chain" id="PRO_5042279503" description="Lipoprotein" evidence="2">
    <location>
        <begin position="19"/>
        <end position="182"/>
    </location>
</feature>
<organism evidence="3 4">
    <name type="scientific">Candidatus Colimorpha enterica</name>
    <dbReference type="NCBI Taxonomy" id="3083063"/>
    <lineage>
        <taxon>Bacteria</taxon>
        <taxon>Pseudomonadati</taxon>
        <taxon>Bacteroidota</taxon>
        <taxon>Bacteroidia</taxon>
        <taxon>Bacteroidales</taxon>
        <taxon>Candidatus Colimorpha</taxon>
    </lineage>
</organism>
<dbReference type="PROSITE" id="PS51257">
    <property type="entry name" value="PROKAR_LIPOPROTEIN"/>
    <property type="match status" value="1"/>
</dbReference>
<evidence type="ECO:0000313" key="3">
    <source>
        <dbReference type="EMBL" id="MCI5755961.1"/>
    </source>
</evidence>
<feature type="signal peptide" evidence="2">
    <location>
        <begin position="1"/>
        <end position="18"/>
    </location>
</feature>
<dbReference type="EMBL" id="JALEMU010000103">
    <property type="protein sequence ID" value="MCI5755961.1"/>
    <property type="molecule type" value="Genomic_DNA"/>
</dbReference>
<keyword evidence="2" id="KW-0732">Signal</keyword>
<sequence>MKKLFIISLLALTLAASACGKPGTKPVTSGSAGTDKSPVSSGTVTDGPKSDGFVFTFGGKEICRGMSGADAVAILGEYENKTESPSCAFDGTETVYYYSSVQLTTYTDKSQPEKVLSIYLQDDSVSTGEKISVGDAKDKVMSTYGTPADESENGATFEKNGTKLSFVFRDGAVSSILYSFEG</sequence>
<evidence type="ECO:0008006" key="5">
    <source>
        <dbReference type="Google" id="ProtNLM"/>
    </source>
</evidence>
<reference evidence="3 4" key="1">
    <citation type="submission" date="2022-03" db="EMBL/GenBank/DDBJ databases">
        <title>Metagenome-assembled genomes from swine fecal metagenomes.</title>
        <authorList>
            <person name="Holman D.B."/>
            <person name="Kommadath A."/>
        </authorList>
    </citation>
    <scope>NUCLEOTIDE SEQUENCE [LARGE SCALE GENOMIC DNA]</scope>
    <source>
        <strain evidence="3">SUG147</strain>
    </source>
</reference>
<gene>
    <name evidence="3" type="ORF">MR241_06675</name>
</gene>
<accession>A0AAE3FGH2</accession>
<feature type="compositionally biased region" description="Polar residues" evidence="1">
    <location>
        <begin position="26"/>
        <end position="44"/>
    </location>
</feature>
<evidence type="ECO:0000313" key="4">
    <source>
        <dbReference type="Proteomes" id="UP001139365"/>
    </source>
</evidence>
<proteinExistence type="predicted"/>
<dbReference type="AlphaFoldDB" id="A0AAE3FGH2"/>
<evidence type="ECO:0000256" key="2">
    <source>
        <dbReference type="SAM" id="SignalP"/>
    </source>
</evidence>